<feature type="chain" id="PRO_5036435240" description="Secreted protein" evidence="1">
    <location>
        <begin position="27"/>
        <end position="82"/>
    </location>
</feature>
<keyword evidence="3" id="KW-1185">Reference proteome</keyword>
<dbReference type="EMBL" id="CM029040">
    <property type="protein sequence ID" value="KAG2637150.1"/>
    <property type="molecule type" value="Genomic_DNA"/>
</dbReference>
<protein>
    <recommendedName>
        <fullName evidence="4">Secreted protein</fullName>
    </recommendedName>
</protein>
<dbReference type="Proteomes" id="UP000823388">
    <property type="component" value="Chromosome 2N"/>
</dbReference>
<proteinExistence type="predicted"/>
<dbReference type="AlphaFoldDB" id="A0A8T0VK49"/>
<sequence>MSFGGGGGTCMCLVNALMAMPSSLLSTLPIQPPALIYATIQVDVFLQDPWISEQPKTGHQNTVGLSLVHSHICSFILSKSHI</sequence>
<dbReference type="EMBL" id="CM029040">
    <property type="protein sequence ID" value="KAG2637151.1"/>
    <property type="molecule type" value="Genomic_DNA"/>
</dbReference>
<comment type="caution">
    <text evidence="2">The sequence shown here is derived from an EMBL/GenBank/DDBJ whole genome shotgun (WGS) entry which is preliminary data.</text>
</comment>
<feature type="signal peptide" evidence="1">
    <location>
        <begin position="1"/>
        <end position="26"/>
    </location>
</feature>
<name>A0A8T0VK49_PANVG</name>
<evidence type="ECO:0000256" key="1">
    <source>
        <dbReference type="SAM" id="SignalP"/>
    </source>
</evidence>
<organism evidence="2 3">
    <name type="scientific">Panicum virgatum</name>
    <name type="common">Blackwell switchgrass</name>
    <dbReference type="NCBI Taxonomy" id="38727"/>
    <lineage>
        <taxon>Eukaryota</taxon>
        <taxon>Viridiplantae</taxon>
        <taxon>Streptophyta</taxon>
        <taxon>Embryophyta</taxon>
        <taxon>Tracheophyta</taxon>
        <taxon>Spermatophyta</taxon>
        <taxon>Magnoliopsida</taxon>
        <taxon>Liliopsida</taxon>
        <taxon>Poales</taxon>
        <taxon>Poaceae</taxon>
        <taxon>PACMAD clade</taxon>
        <taxon>Panicoideae</taxon>
        <taxon>Panicodae</taxon>
        <taxon>Paniceae</taxon>
        <taxon>Panicinae</taxon>
        <taxon>Panicum</taxon>
        <taxon>Panicum sect. Hiantes</taxon>
    </lineage>
</organism>
<reference evidence="2" key="1">
    <citation type="submission" date="2020-05" db="EMBL/GenBank/DDBJ databases">
        <title>WGS assembly of Panicum virgatum.</title>
        <authorList>
            <person name="Lovell J.T."/>
            <person name="Jenkins J."/>
            <person name="Shu S."/>
            <person name="Juenger T.E."/>
            <person name="Schmutz J."/>
        </authorList>
    </citation>
    <scope>NUCLEOTIDE SEQUENCE</scope>
    <source>
        <strain evidence="2">AP13</strain>
    </source>
</reference>
<keyword evidence="1" id="KW-0732">Signal</keyword>
<gene>
    <name evidence="2" type="ORF">PVAP13_2NG502403</name>
</gene>
<accession>A0A8T0VK49</accession>
<evidence type="ECO:0000313" key="3">
    <source>
        <dbReference type="Proteomes" id="UP000823388"/>
    </source>
</evidence>
<evidence type="ECO:0000313" key="2">
    <source>
        <dbReference type="EMBL" id="KAG2637151.1"/>
    </source>
</evidence>
<evidence type="ECO:0008006" key="4">
    <source>
        <dbReference type="Google" id="ProtNLM"/>
    </source>
</evidence>